<dbReference type="PANTHER" id="PTHR11941">
    <property type="entry name" value="ENOYL-COA HYDRATASE-RELATED"/>
    <property type="match status" value="1"/>
</dbReference>
<dbReference type="SUPFAM" id="SSF52096">
    <property type="entry name" value="ClpP/crotonase"/>
    <property type="match status" value="1"/>
</dbReference>
<accession>A0A368X7F6</accession>
<evidence type="ECO:0000313" key="2">
    <source>
        <dbReference type="Proteomes" id="UP000252884"/>
    </source>
</evidence>
<dbReference type="Gene3D" id="3.90.226.10">
    <property type="entry name" value="2-enoyl-CoA Hydratase, Chain A, domain 1"/>
    <property type="match status" value="1"/>
</dbReference>
<protein>
    <submittedName>
        <fullName evidence="1">Enoyl-CoA hydratase/carnithine racemase</fullName>
    </submittedName>
</protein>
<reference evidence="1 2" key="1">
    <citation type="submission" date="2018-07" db="EMBL/GenBank/DDBJ databases">
        <title>Genomic Encyclopedia of Type Strains, Phase IV (KMG-IV): sequencing the most valuable type-strain genomes for metagenomic binning, comparative biology and taxonomic classification.</title>
        <authorList>
            <person name="Goeker M."/>
        </authorList>
    </citation>
    <scope>NUCLEOTIDE SEQUENCE [LARGE SCALE GENOMIC DNA]</scope>
    <source>
        <strain evidence="1 2">DSM 21634</strain>
    </source>
</reference>
<name>A0A368X7F6_9BURK</name>
<keyword evidence="2" id="KW-1185">Reference proteome</keyword>
<proteinExistence type="predicted"/>
<dbReference type="InterPro" id="IPR001753">
    <property type="entry name" value="Enoyl-CoA_hydra/iso"/>
</dbReference>
<dbReference type="RefSeq" id="WP_114472604.1">
    <property type="nucleotide sequence ID" value="NZ_QPJK01000018.1"/>
</dbReference>
<evidence type="ECO:0000313" key="1">
    <source>
        <dbReference type="EMBL" id="RCW63619.1"/>
    </source>
</evidence>
<dbReference type="CDD" id="cd06558">
    <property type="entry name" value="crotonase-like"/>
    <property type="match status" value="1"/>
</dbReference>
<dbReference type="InterPro" id="IPR029045">
    <property type="entry name" value="ClpP/crotonase-like_dom_sf"/>
</dbReference>
<dbReference type="GO" id="GO:0006635">
    <property type="term" value="P:fatty acid beta-oxidation"/>
    <property type="evidence" value="ECO:0007669"/>
    <property type="project" value="TreeGrafter"/>
</dbReference>
<dbReference type="AlphaFoldDB" id="A0A368X7F6"/>
<dbReference type="Proteomes" id="UP000252884">
    <property type="component" value="Unassembled WGS sequence"/>
</dbReference>
<organism evidence="1 2">
    <name type="scientific">Pseudorhodoferax soli</name>
    <dbReference type="NCBI Taxonomy" id="545864"/>
    <lineage>
        <taxon>Bacteria</taxon>
        <taxon>Pseudomonadati</taxon>
        <taxon>Pseudomonadota</taxon>
        <taxon>Betaproteobacteria</taxon>
        <taxon>Burkholderiales</taxon>
        <taxon>Comamonadaceae</taxon>
    </lineage>
</organism>
<dbReference type="Pfam" id="PF00378">
    <property type="entry name" value="ECH_1"/>
    <property type="match status" value="1"/>
</dbReference>
<dbReference type="GO" id="GO:0003824">
    <property type="term" value="F:catalytic activity"/>
    <property type="evidence" value="ECO:0007669"/>
    <property type="project" value="UniProtKB-ARBA"/>
</dbReference>
<dbReference type="PANTHER" id="PTHR11941:SF54">
    <property type="entry name" value="ENOYL-COA HYDRATASE, MITOCHONDRIAL"/>
    <property type="match status" value="1"/>
</dbReference>
<gene>
    <name evidence="1" type="ORF">DES41_11815</name>
</gene>
<sequence>MDVVLLEKHPGWCELILNRPDRKNAVEGTLASALKDAIAQIEEDQDIRAVVLRGAGGAFCSGLDTKAFSAEPKPDWVAGWPSLWESVHTALVSSKKVWLVALERYAINGGAALALAGDLMVCGRSAFLQVGEISIGMAAPRIAAWLALRHSEAVAARLCLTAERIPADDLVRLGIGTECVEDDQVLARTRERATAIAAFPANAVAAVKSGMRAATLHMPPAAWSKACTEFDVFGGKPLGPVKSNKSA</sequence>
<dbReference type="OrthoDB" id="9807606at2"/>
<comment type="caution">
    <text evidence="1">The sequence shown here is derived from an EMBL/GenBank/DDBJ whole genome shotgun (WGS) entry which is preliminary data.</text>
</comment>
<dbReference type="EMBL" id="QPJK01000018">
    <property type="protein sequence ID" value="RCW63619.1"/>
    <property type="molecule type" value="Genomic_DNA"/>
</dbReference>